<feature type="compositionally biased region" description="Low complexity" evidence="1">
    <location>
        <begin position="340"/>
        <end position="351"/>
    </location>
</feature>
<dbReference type="EMBL" id="JANAWD010000150">
    <property type="protein sequence ID" value="KAJ3485531.1"/>
    <property type="molecule type" value="Genomic_DNA"/>
</dbReference>
<feature type="compositionally biased region" description="Polar residues" evidence="1">
    <location>
        <begin position="224"/>
        <end position="238"/>
    </location>
</feature>
<dbReference type="AlphaFoldDB" id="A0AAD5V4C6"/>
<keyword evidence="4" id="KW-1185">Reference proteome</keyword>
<organism evidence="3 4">
    <name type="scientific">Meripilus lineatus</name>
    <dbReference type="NCBI Taxonomy" id="2056292"/>
    <lineage>
        <taxon>Eukaryota</taxon>
        <taxon>Fungi</taxon>
        <taxon>Dikarya</taxon>
        <taxon>Basidiomycota</taxon>
        <taxon>Agaricomycotina</taxon>
        <taxon>Agaricomycetes</taxon>
        <taxon>Polyporales</taxon>
        <taxon>Meripilaceae</taxon>
        <taxon>Meripilus</taxon>
    </lineage>
</organism>
<feature type="region of interest" description="Disordered" evidence="1">
    <location>
        <begin position="297"/>
        <end position="378"/>
    </location>
</feature>
<feature type="compositionally biased region" description="Polar residues" evidence="1">
    <location>
        <begin position="192"/>
        <end position="214"/>
    </location>
</feature>
<feature type="region of interest" description="Disordered" evidence="1">
    <location>
        <begin position="123"/>
        <end position="278"/>
    </location>
</feature>
<accession>A0AAD5V4C6</accession>
<feature type="compositionally biased region" description="Low complexity" evidence="1">
    <location>
        <begin position="147"/>
        <end position="156"/>
    </location>
</feature>
<dbReference type="Pfam" id="PF10444">
    <property type="entry name" value="Nbl1_Borealin_N"/>
    <property type="match status" value="1"/>
</dbReference>
<evidence type="ECO:0000256" key="1">
    <source>
        <dbReference type="SAM" id="MobiDB-lite"/>
    </source>
</evidence>
<feature type="region of interest" description="Disordered" evidence="1">
    <location>
        <begin position="1"/>
        <end position="27"/>
    </location>
</feature>
<name>A0AAD5V4C6_9APHY</name>
<feature type="compositionally biased region" description="Polar residues" evidence="1">
    <location>
        <begin position="248"/>
        <end position="261"/>
    </location>
</feature>
<feature type="compositionally biased region" description="Polar residues" evidence="1">
    <location>
        <begin position="14"/>
        <end position="27"/>
    </location>
</feature>
<gene>
    <name evidence="3" type="ORF">NLI96_g4905</name>
</gene>
<reference evidence="3" key="1">
    <citation type="submission" date="2022-07" db="EMBL/GenBank/DDBJ databases">
        <title>Genome Sequence of Physisporinus lineatus.</title>
        <authorList>
            <person name="Buettner E."/>
        </authorList>
    </citation>
    <scope>NUCLEOTIDE SEQUENCE</scope>
    <source>
        <strain evidence="3">VT162</strain>
    </source>
</reference>
<feature type="compositionally biased region" description="Polar residues" evidence="1">
    <location>
        <begin position="320"/>
        <end position="339"/>
    </location>
</feature>
<sequence length="438" mass="48327">MISGRFGSLKWSPEANTHHPQPNSNVQPRTYKSAMAEVDVDQATTFLSQEQSQILSNLDIEVEHKTRQFEEWLADVLLNFRLHQEGLQSRVPRLIRDVKLRDFRKYKGDIQECLRGVKQDKLGGQAAPIDSNTRKRKWVEAQESESKTSGTSGESSRGAKNPRMMPPTTPKKKMPPPVTTNTAQRSRLPLNKTPTTMRTLQRTVTRGPSLSPQKPWNGKPIPFPTTNASRPGSPTKAGSPTKVPKSRVPSSSFNPVISSASHPRWPRRDESMLSVNGSPLANPYQHGLGFAGWLRGGQDVKEEGSSGTQPTTHPGHKRTNSIIVRSVSNPTIPSLQNAPSQQSHSRSNSQSLRFVPTRDNRASPVESSSTPKPSTSFPSLAAIVSVQTRDGHVLEFDPLQTSPGEIDALDGITDSAKKQAKEDIARLVMQAVERWKIT</sequence>
<evidence type="ECO:0000313" key="3">
    <source>
        <dbReference type="EMBL" id="KAJ3485531.1"/>
    </source>
</evidence>
<proteinExistence type="predicted"/>
<evidence type="ECO:0000259" key="2">
    <source>
        <dbReference type="Pfam" id="PF10444"/>
    </source>
</evidence>
<feature type="compositionally biased region" description="Low complexity" evidence="1">
    <location>
        <begin position="363"/>
        <end position="378"/>
    </location>
</feature>
<dbReference type="InterPro" id="IPR018851">
    <property type="entry name" value="Borealin_N"/>
</dbReference>
<comment type="caution">
    <text evidence="3">The sequence shown here is derived from an EMBL/GenBank/DDBJ whole genome shotgun (WGS) entry which is preliminary data.</text>
</comment>
<evidence type="ECO:0000313" key="4">
    <source>
        <dbReference type="Proteomes" id="UP001212997"/>
    </source>
</evidence>
<dbReference type="Proteomes" id="UP001212997">
    <property type="component" value="Unassembled WGS sequence"/>
</dbReference>
<feature type="domain" description="Borealin N-terminal" evidence="2">
    <location>
        <begin position="52"/>
        <end position="104"/>
    </location>
</feature>
<protein>
    <recommendedName>
        <fullName evidence="2">Borealin N-terminal domain-containing protein</fullName>
    </recommendedName>
</protein>